<proteinExistence type="predicted"/>
<evidence type="ECO:0000313" key="1">
    <source>
        <dbReference type="EMBL" id="PRD56039.1"/>
    </source>
</evidence>
<sequence length="171" mass="19936">MSWKENLAKAIAESGYSNRQIHAWTSISTPVLSNMSNQKHDSLKVEQFVKLKLLFKKDHEKFVYEIFGEEYFSGVTPIQKSVELTKLGEILTDQYYYERLPKKELSKLTGLTSQRLNYIIEEEDETIKIDELTKIELALDLAIGTLVKKRFSKIKLNSQRQYEAALRKLKD</sequence>
<evidence type="ECO:0000313" key="2">
    <source>
        <dbReference type="Proteomes" id="UP000238642"/>
    </source>
</evidence>
<dbReference type="Proteomes" id="UP000238642">
    <property type="component" value="Unassembled WGS sequence"/>
</dbReference>
<accession>A0A2S9JRY9</accession>
<protein>
    <recommendedName>
        <fullName evidence="3">HTH cro/C1-type domain-containing protein</fullName>
    </recommendedName>
</protein>
<organism evidence="1 2">
    <name type="scientific">Sphingobacterium gobiense</name>
    <dbReference type="NCBI Taxonomy" id="1382456"/>
    <lineage>
        <taxon>Bacteria</taxon>
        <taxon>Pseudomonadati</taxon>
        <taxon>Bacteroidota</taxon>
        <taxon>Sphingobacteriia</taxon>
        <taxon>Sphingobacteriales</taxon>
        <taxon>Sphingobacteriaceae</taxon>
        <taxon>Sphingobacterium</taxon>
    </lineage>
</organism>
<comment type="caution">
    <text evidence="1">The sequence shown here is derived from an EMBL/GenBank/DDBJ whole genome shotgun (WGS) entry which is preliminary data.</text>
</comment>
<gene>
    <name evidence="1" type="ORF">C5749_01750</name>
</gene>
<dbReference type="AlphaFoldDB" id="A0A2S9JRY9"/>
<evidence type="ECO:0008006" key="3">
    <source>
        <dbReference type="Google" id="ProtNLM"/>
    </source>
</evidence>
<reference evidence="1 2" key="1">
    <citation type="submission" date="2018-02" db="EMBL/GenBank/DDBJ databases">
        <title>The draft genome of Sphingobacterium gobiense H7.</title>
        <authorList>
            <person name="Li L."/>
            <person name="Liu L."/>
            <person name="Zhang X."/>
            <person name="Wang T."/>
            <person name="Liang L."/>
        </authorList>
    </citation>
    <scope>NUCLEOTIDE SEQUENCE [LARGE SCALE GENOMIC DNA]</scope>
    <source>
        <strain evidence="1 2">ACCC 05757</strain>
    </source>
</reference>
<dbReference type="OrthoDB" id="707312at2"/>
<name>A0A2S9JRY9_9SPHI</name>
<dbReference type="RefSeq" id="WP_105722459.1">
    <property type="nucleotide sequence ID" value="NZ_PVBS01000001.1"/>
</dbReference>
<keyword evidence="2" id="KW-1185">Reference proteome</keyword>
<dbReference type="EMBL" id="PVBS01000001">
    <property type="protein sequence ID" value="PRD56039.1"/>
    <property type="molecule type" value="Genomic_DNA"/>
</dbReference>